<keyword evidence="3 5" id="KW-0862">Zinc</keyword>
<keyword evidence="2 5" id="KW-0479">Metal-binding</keyword>
<gene>
    <name evidence="7" type="ORF">V8P97_04810</name>
</gene>
<dbReference type="PROSITE" id="PS00059">
    <property type="entry name" value="ADH_ZINC"/>
    <property type="match status" value="1"/>
</dbReference>
<evidence type="ECO:0000256" key="1">
    <source>
        <dbReference type="ARBA" id="ARBA00001947"/>
    </source>
</evidence>
<keyword evidence="8" id="KW-1185">Reference proteome</keyword>
<evidence type="ECO:0000259" key="6">
    <source>
        <dbReference type="SMART" id="SM00829"/>
    </source>
</evidence>
<dbReference type="InterPro" id="IPR013154">
    <property type="entry name" value="ADH-like_N"/>
</dbReference>
<dbReference type="EMBL" id="JBANBB010000001">
    <property type="protein sequence ID" value="MEK0306782.1"/>
    <property type="molecule type" value="Genomic_DNA"/>
</dbReference>
<sequence>MKAVIFEGSGQEGVTLREVPKAGIEEPTDALIRVVRACVCGSDLWYYRGLTDKKAGSTLGHEAIGVVEEVGPEVHGARPGDFVIVPFPFSCGTCPVCRAGFESGCPRGGFFGSDPGMGCQAEYLRVPLADGTLVVVPGGSERARGFSEEMLDDLLTLSDVMATGYHAAASAEVRQGDTAVVIGDGAVGLCGVLAARLRGADRIVAMSRHEDRQRLAEAFGATDIIPERGQEGVDRVMELTGGYGADAILECVGSAQAFQTALDIARPGAIIGRVGVPHDVTIPPDRTFYKNIGLRGGSAPVRSYDLGGLLDQVLQGQIHPGRVFTASFDLDHIGQAYEAMDRRQAIKSLIRVSEV</sequence>
<comment type="similarity">
    <text evidence="5">Belongs to the zinc-containing alcohol dehydrogenase family.</text>
</comment>
<dbReference type="InterPro" id="IPR013149">
    <property type="entry name" value="ADH-like_C"/>
</dbReference>
<comment type="cofactor">
    <cofactor evidence="1 5">
        <name>Zn(2+)</name>
        <dbReference type="ChEBI" id="CHEBI:29105"/>
    </cofactor>
</comment>
<dbReference type="Gene3D" id="3.90.180.10">
    <property type="entry name" value="Medium-chain alcohol dehydrogenases, catalytic domain"/>
    <property type="match status" value="1"/>
</dbReference>
<dbReference type="PANTHER" id="PTHR42813">
    <property type="entry name" value="ZINC-TYPE ALCOHOL DEHYDROGENASE-LIKE"/>
    <property type="match status" value="1"/>
</dbReference>
<dbReference type="Proteomes" id="UP001373159">
    <property type="component" value="Unassembled WGS sequence"/>
</dbReference>
<dbReference type="InterPro" id="IPR020843">
    <property type="entry name" value="ER"/>
</dbReference>
<evidence type="ECO:0000256" key="5">
    <source>
        <dbReference type="RuleBase" id="RU361277"/>
    </source>
</evidence>
<proteinExistence type="inferred from homology"/>
<evidence type="ECO:0000256" key="4">
    <source>
        <dbReference type="ARBA" id="ARBA00023002"/>
    </source>
</evidence>
<dbReference type="SUPFAM" id="SSF51735">
    <property type="entry name" value="NAD(P)-binding Rossmann-fold domains"/>
    <property type="match status" value="1"/>
</dbReference>
<comment type="caution">
    <text evidence="7">The sequence shown here is derived from an EMBL/GenBank/DDBJ whole genome shotgun (WGS) entry which is preliminary data.</text>
</comment>
<keyword evidence="4" id="KW-0560">Oxidoreductase</keyword>
<evidence type="ECO:0000313" key="7">
    <source>
        <dbReference type="EMBL" id="MEK0306782.1"/>
    </source>
</evidence>
<evidence type="ECO:0000256" key="2">
    <source>
        <dbReference type="ARBA" id="ARBA00022723"/>
    </source>
</evidence>
<evidence type="ECO:0000313" key="8">
    <source>
        <dbReference type="Proteomes" id="UP001373159"/>
    </source>
</evidence>
<dbReference type="Gene3D" id="3.40.50.720">
    <property type="entry name" value="NAD(P)-binding Rossmann-like Domain"/>
    <property type="match status" value="1"/>
</dbReference>
<dbReference type="InterPro" id="IPR002328">
    <property type="entry name" value="ADH_Zn_CS"/>
</dbReference>
<protein>
    <submittedName>
        <fullName evidence="7">Zinc-dependent alcohol dehydrogenase family protein</fullName>
    </submittedName>
</protein>
<dbReference type="CDD" id="cd08287">
    <property type="entry name" value="FDH_like_ADH3"/>
    <property type="match status" value="1"/>
</dbReference>
<feature type="domain" description="Enoyl reductase (ER)" evidence="6">
    <location>
        <begin position="10"/>
        <end position="350"/>
    </location>
</feature>
<organism evidence="7 8">
    <name type="scientific">Bifidobacterium favimelis</name>
    <dbReference type="NCBI Taxonomy" id="3122979"/>
    <lineage>
        <taxon>Bacteria</taxon>
        <taxon>Bacillati</taxon>
        <taxon>Actinomycetota</taxon>
        <taxon>Actinomycetes</taxon>
        <taxon>Bifidobacteriales</taxon>
        <taxon>Bifidobacteriaceae</taxon>
        <taxon>Bifidobacterium</taxon>
    </lineage>
</organism>
<dbReference type="RefSeq" id="WP_340469336.1">
    <property type="nucleotide sequence ID" value="NZ_JBANBB010000001.1"/>
</dbReference>
<reference evidence="7 8" key="1">
    <citation type="submission" date="2024-02" db="EMBL/GenBank/DDBJ databases">
        <title>Bifidobacterium honeyensis sp. nov., isolated from the comb honey.</title>
        <authorList>
            <person name="Liu W."/>
            <person name="Li Y."/>
        </authorList>
    </citation>
    <scope>NUCLEOTIDE SEQUENCE [LARGE SCALE GENOMIC DNA]</scope>
    <source>
        <strain evidence="7 8">IMAU50988</strain>
    </source>
</reference>
<evidence type="ECO:0000256" key="3">
    <source>
        <dbReference type="ARBA" id="ARBA00022833"/>
    </source>
</evidence>
<dbReference type="Pfam" id="PF00107">
    <property type="entry name" value="ADH_zinc_N"/>
    <property type="match status" value="1"/>
</dbReference>
<dbReference type="PANTHER" id="PTHR42813:SF2">
    <property type="entry name" value="DEHYDROGENASE, ZINC-CONTAINING, PUTATIVE (AFU_ORTHOLOGUE AFUA_2G02810)-RELATED"/>
    <property type="match status" value="1"/>
</dbReference>
<dbReference type="InterPro" id="IPR036291">
    <property type="entry name" value="NAD(P)-bd_dom_sf"/>
</dbReference>
<dbReference type="SMART" id="SM00829">
    <property type="entry name" value="PKS_ER"/>
    <property type="match status" value="1"/>
</dbReference>
<name>A0ABU8ZQP1_9BIFI</name>
<dbReference type="SUPFAM" id="SSF50129">
    <property type="entry name" value="GroES-like"/>
    <property type="match status" value="1"/>
</dbReference>
<accession>A0ABU8ZQP1</accession>
<dbReference type="InterPro" id="IPR011032">
    <property type="entry name" value="GroES-like_sf"/>
</dbReference>
<dbReference type="Pfam" id="PF08240">
    <property type="entry name" value="ADH_N"/>
    <property type="match status" value="1"/>
</dbReference>